<dbReference type="InterPro" id="IPR027417">
    <property type="entry name" value="P-loop_NTPase"/>
</dbReference>
<dbReference type="Gene3D" id="3.40.50.300">
    <property type="entry name" value="P-loop containing nucleotide triphosphate hydrolases"/>
    <property type="match status" value="1"/>
</dbReference>
<feature type="transmembrane region" description="Helical" evidence="9">
    <location>
        <begin position="17"/>
        <end position="43"/>
    </location>
</feature>
<dbReference type="Pfam" id="PF00005">
    <property type="entry name" value="ABC_tran"/>
    <property type="match status" value="1"/>
</dbReference>
<evidence type="ECO:0000256" key="8">
    <source>
        <dbReference type="ARBA" id="ARBA00023136"/>
    </source>
</evidence>
<dbReference type="AlphaFoldDB" id="A0A2S5GGU6"/>
<dbReference type="PANTHER" id="PTHR43394:SF1">
    <property type="entry name" value="ATP-BINDING CASSETTE SUB-FAMILY B MEMBER 10, MITOCHONDRIAL"/>
    <property type="match status" value="1"/>
</dbReference>
<evidence type="ECO:0000256" key="7">
    <source>
        <dbReference type="ARBA" id="ARBA00022989"/>
    </source>
</evidence>
<dbReference type="PROSITE" id="PS00211">
    <property type="entry name" value="ABC_TRANSPORTER_1"/>
    <property type="match status" value="1"/>
</dbReference>
<feature type="transmembrane region" description="Helical" evidence="9">
    <location>
        <begin position="126"/>
        <end position="148"/>
    </location>
</feature>
<evidence type="ECO:0000259" key="11">
    <source>
        <dbReference type="PROSITE" id="PS50929"/>
    </source>
</evidence>
<dbReference type="SUPFAM" id="SSF52540">
    <property type="entry name" value="P-loop containing nucleoside triphosphate hydrolases"/>
    <property type="match status" value="1"/>
</dbReference>
<dbReference type="InterPro" id="IPR036640">
    <property type="entry name" value="ABC1_TM_sf"/>
</dbReference>
<dbReference type="RefSeq" id="WP_104056280.1">
    <property type="nucleotide sequence ID" value="NZ_PREZ01000001.1"/>
</dbReference>
<dbReference type="FunFam" id="3.40.50.300:FF:000221">
    <property type="entry name" value="Multidrug ABC transporter ATP-binding protein"/>
    <property type="match status" value="1"/>
</dbReference>
<dbReference type="OrthoDB" id="9770415at2"/>
<accession>A0A2S5GGU6</accession>
<keyword evidence="4 9" id="KW-0812">Transmembrane</keyword>
<keyword evidence="2" id="KW-0813">Transport</keyword>
<evidence type="ECO:0000313" key="12">
    <source>
        <dbReference type="EMBL" id="PPA72209.1"/>
    </source>
</evidence>
<evidence type="ECO:0000256" key="2">
    <source>
        <dbReference type="ARBA" id="ARBA00022448"/>
    </source>
</evidence>
<dbReference type="GO" id="GO:0016887">
    <property type="term" value="F:ATP hydrolysis activity"/>
    <property type="evidence" value="ECO:0007669"/>
    <property type="project" value="InterPro"/>
</dbReference>
<dbReference type="PROSITE" id="PS50929">
    <property type="entry name" value="ABC_TM1F"/>
    <property type="match status" value="1"/>
</dbReference>
<keyword evidence="7 9" id="KW-1133">Transmembrane helix</keyword>
<name>A0A2S5GGU6_9BACL</name>
<dbReference type="CDD" id="cd18542">
    <property type="entry name" value="ABC_6TM_YknU_like"/>
    <property type="match status" value="1"/>
</dbReference>
<evidence type="ECO:0000256" key="5">
    <source>
        <dbReference type="ARBA" id="ARBA00022741"/>
    </source>
</evidence>
<feature type="transmembrane region" description="Helical" evidence="9">
    <location>
        <begin position="248"/>
        <end position="270"/>
    </location>
</feature>
<reference evidence="12 13" key="1">
    <citation type="submission" date="2018-02" db="EMBL/GenBank/DDBJ databases">
        <title>Jeotgalibacillus proteolyticum sp. nov. a protease producing bacterium isolated from ocean sediments of Laizhou Bay.</title>
        <authorList>
            <person name="Li Y."/>
        </authorList>
    </citation>
    <scope>NUCLEOTIDE SEQUENCE [LARGE SCALE GENOMIC DNA]</scope>
    <source>
        <strain evidence="12 13">22-7</strain>
    </source>
</reference>
<evidence type="ECO:0000256" key="1">
    <source>
        <dbReference type="ARBA" id="ARBA00004651"/>
    </source>
</evidence>
<keyword evidence="6 12" id="KW-0067">ATP-binding</keyword>
<organism evidence="12 13">
    <name type="scientific">Jeotgalibacillus proteolyticus</name>
    <dbReference type="NCBI Taxonomy" id="2082395"/>
    <lineage>
        <taxon>Bacteria</taxon>
        <taxon>Bacillati</taxon>
        <taxon>Bacillota</taxon>
        <taxon>Bacilli</taxon>
        <taxon>Bacillales</taxon>
        <taxon>Caryophanaceae</taxon>
        <taxon>Jeotgalibacillus</taxon>
    </lineage>
</organism>
<keyword evidence="3" id="KW-1003">Cell membrane</keyword>
<evidence type="ECO:0000256" key="4">
    <source>
        <dbReference type="ARBA" id="ARBA00022692"/>
    </source>
</evidence>
<dbReference type="PANTHER" id="PTHR43394">
    <property type="entry name" value="ATP-DEPENDENT PERMEASE MDL1, MITOCHONDRIAL"/>
    <property type="match status" value="1"/>
</dbReference>
<keyword evidence="5" id="KW-0547">Nucleotide-binding</keyword>
<dbReference type="SUPFAM" id="SSF90123">
    <property type="entry name" value="ABC transporter transmembrane region"/>
    <property type="match status" value="1"/>
</dbReference>
<dbReference type="GO" id="GO:0005524">
    <property type="term" value="F:ATP binding"/>
    <property type="evidence" value="ECO:0007669"/>
    <property type="project" value="UniProtKB-KW"/>
</dbReference>
<feature type="transmembrane region" description="Helical" evidence="9">
    <location>
        <begin position="276"/>
        <end position="294"/>
    </location>
</feature>
<comment type="caution">
    <text evidence="12">The sequence shown here is derived from an EMBL/GenBank/DDBJ whole genome shotgun (WGS) entry which is preliminary data.</text>
</comment>
<feature type="domain" description="ABC transporter" evidence="10">
    <location>
        <begin position="335"/>
        <end position="570"/>
    </location>
</feature>
<sequence length="586" mass="65820">MDIFQKLKDFYWPHRRYFIISIVFLFLLTGITVVYPVILQLTIDEVILEGRYSLVPYLALGFVAIMAIKGVATYISQYNGDIFGIISVYDLRNKLYTKLQRLPFQYYDNAKTGDLMSRLTADVEMFRFFLSFGFAELIRLVLLLLVTISVMAYYSIPLTLVTLCTIPFLAVAVYQFDKKVHPAFRKVRKSFGQLNTNVQENISGINTVKSLSREEHQIGKFNDSNGDYKDKYIMTAGIWAKYFPLMEFLGNASVVLLLGYGGTLVVNGSLTPGELTAFYSLVGFIIWPIMNLGFTINQFSQSKASGERLLEILEANEAISDKENAIPLLSGKGDVVFDNVTLQYTSEDEKALDQVSFKVDNGKTIGLIGATGSGKTSVTQLMTRFYEATEGNVLINEVDVRDYTLSSLRKNIGFVLQESFLFSSTIKANIAYGRPDVSLEKVQEAAKRAQAHDFIMELPNGYDTMLGERGLGLSGGQKQRIAIARAICLDPSILILDDATSAVDMQTEINIQKALSEVMKGRTTFIIAHRISSLKHADEILVFENGKITNRGTHDSLIHEQGQYQRIFNIQYKDQKKVLQPQPEAR</sequence>
<proteinExistence type="predicted"/>
<dbReference type="PROSITE" id="PS50893">
    <property type="entry name" value="ABC_TRANSPORTER_2"/>
    <property type="match status" value="1"/>
</dbReference>
<feature type="transmembrane region" description="Helical" evidence="9">
    <location>
        <begin position="55"/>
        <end position="75"/>
    </location>
</feature>
<dbReference type="GO" id="GO:0005886">
    <property type="term" value="C:plasma membrane"/>
    <property type="evidence" value="ECO:0007669"/>
    <property type="project" value="UniProtKB-SubCell"/>
</dbReference>
<dbReference type="Proteomes" id="UP000239047">
    <property type="component" value="Unassembled WGS sequence"/>
</dbReference>
<evidence type="ECO:0000256" key="3">
    <source>
        <dbReference type="ARBA" id="ARBA00022475"/>
    </source>
</evidence>
<comment type="subcellular location">
    <subcellularLocation>
        <location evidence="1">Cell membrane</location>
        <topology evidence="1">Multi-pass membrane protein</topology>
    </subcellularLocation>
</comment>
<feature type="domain" description="ABC transmembrane type-1" evidence="11">
    <location>
        <begin position="19"/>
        <end position="301"/>
    </location>
</feature>
<dbReference type="SMART" id="SM00382">
    <property type="entry name" value="AAA"/>
    <property type="match status" value="1"/>
</dbReference>
<evidence type="ECO:0000313" key="13">
    <source>
        <dbReference type="Proteomes" id="UP000239047"/>
    </source>
</evidence>
<dbReference type="Pfam" id="PF00664">
    <property type="entry name" value="ABC_membrane"/>
    <property type="match status" value="1"/>
</dbReference>
<dbReference type="EMBL" id="PREZ01000001">
    <property type="protein sequence ID" value="PPA72209.1"/>
    <property type="molecule type" value="Genomic_DNA"/>
</dbReference>
<dbReference type="InterPro" id="IPR017871">
    <property type="entry name" value="ABC_transporter-like_CS"/>
</dbReference>
<feature type="transmembrane region" description="Helical" evidence="9">
    <location>
        <begin position="154"/>
        <end position="176"/>
    </location>
</feature>
<evidence type="ECO:0000256" key="9">
    <source>
        <dbReference type="SAM" id="Phobius"/>
    </source>
</evidence>
<evidence type="ECO:0000256" key="6">
    <source>
        <dbReference type="ARBA" id="ARBA00022840"/>
    </source>
</evidence>
<dbReference type="InterPro" id="IPR011527">
    <property type="entry name" value="ABC1_TM_dom"/>
</dbReference>
<evidence type="ECO:0000259" key="10">
    <source>
        <dbReference type="PROSITE" id="PS50893"/>
    </source>
</evidence>
<keyword evidence="13" id="KW-1185">Reference proteome</keyword>
<gene>
    <name evidence="12" type="ORF">C4B60_02200</name>
</gene>
<keyword evidence="8 9" id="KW-0472">Membrane</keyword>
<protein>
    <submittedName>
        <fullName evidence="12">Multidrug ABC transporter ATP-binding protein</fullName>
    </submittedName>
</protein>
<dbReference type="Gene3D" id="1.20.1560.10">
    <property type="entry name" value="ABC transporter type 1, transmembrane domain"/>
    <property type="match status" value="1"/>
</dbReference>
<dbReference type="InterPro" id="IPR003439">
    <property type="entry name" value="ABC_transporter-like_ATP-bd"/>
</dbReference>
<dbReference type="InterPro" id="IPR039421">
    <property type="entry name" value="Type_1_exporter"/>
</dbReference>
<dbReference type="InterPro" id="IPR003593">
    <property type="entry name" value="AAA+_ATPase"/>
</dbReference>
<dbReference type="GO" id="GO:0015421">
    <property type="term" value="F:ABC-type oligopeptide transporter activity"/>
    <property type="evidence" value="ECO:0007669"/>
    <property type="project" value="TreeGrafter"/>
</dbReference>